<accession>A0A6A7B7Q4</accession>
<sequence length="273" mass="30382">MFTQVQQVVVSQEDMAAWNKASRLRRADATIHRYISRQLALQDDFSGYMCGTHRSTIFSCYNEVLLEVDERGQVALPGIQHWMLGPDEVWLPVDASDRNLVYYRCQRIKVGRRDVGFVWSAALGRDLPVAQQHLLFGPDGQAVARENGDTRGPLHPAFPWWVQHPDGIWEGVDDLVIAELQLHHYDEAGHRYPAGMSRTVPRGRQPMPVAAPAPAPASAPIDDQMSAIPFQDGWLQVAVPAGADATTPPVVAPLPPTRLRQDSHQSGPEEDDF</sequence>
<feature type="region of interest" description="Disordered" evidence="1">
    <location>
        <begin position="244"/>
        <end position="273"/>
    </location>
</feature>
<dbReference type="AlphaFoldDB" id="A0A6A7B7Q4"/>
<reference evidence="2" key="1">
    <citation type="submission" date="2020-01" db="EMBL/GenBank/DDBJ databases">
        <authorList>
            <consortium name="DOE Joint Genome Institute"/>
            <person name="Haridas S."/>
            <person name="Albert R."/>
            <person name="Binder M."/>
            <person name="Bloem J."/>
            <person name="Labutti K."/>
            <person name="Salamov A."/>
            <person name="Andreopoulos B."/>
            <person name="Baker S.E."/>
            <person name="Barry K."/>
            <person name="Bills G."/>
            <person name="Bluhm B.H."/>
            <person name="Cannon C."/>
            <person name="Castanera R."/>
            <person name="Culley D.E."/>
            <person name="Daum C."/>
            <person name="Ezra D."/>
            <person name="Gonzalez J.B."/>
            <person name="Henrissat B."/>
            <person name="Kuo A."/>
            <person name="Liang C."/>
            <person name="Lipzen A."/>
            <person name="Lutzoni F."/>
            <person name="Magnuson J."/>
            <person name="Mondo S."/>
            <person name="Nolan M."/>
            <person name="Ohm R."/>
            <person name="Pangilinan J."/>
            <person name="Park H.-J."/>
            <person name="Ramirez L."/>
            <person name="Alfaro M."/>
            <person name="Sun H."/>
            <person name="Tritt A."/>
            <person name="Yoshinaga Y."/>
            <person name="Zwiers L.-H."/>
            <person name="Turgeon B.G."/>
            <person name="Goodwin S.B."/>
            <person name="Spatafora J.W."/>
            <person name="Crous P.W."/>
            <person name="Grigoriev I.V."/>
        </authorList>
    </citation>
    <scope>NUCLEOTIDE SEQUENCE</scope>
    <source>
        <strain evidence="2">IPT5</strain>
    </source>
</reference>
<dbReference type="Proteomes" id="UP000799423">
    <property type="component" value="Unassembled WGS sequence"/>
</dbReference>
<proteinExistence type="predicted"/>
<dbReference type="EMBL" id="MU006302">
    <property type="protein sequence ID" value="KAF2851576.1"/>
    <property type="molecule type" value="Genomic_DNA"/>
</dbReference>
<evidence type="ECO:0000313" key="3">
    <source>
        <dbReference type="Proteomes" id="UP000799423"/>
    </source>
</evidence>
<keyword evidence="3" id="KW-1185">Reference proteome</keyword>
<organism evidence="2 3">
    <name type="scientific">Plenodomus tracheiphilus IPT5</name>
    <dbReference type="NCBI Taxonomy" id="1408161"/>
    <lineage>
        <taxon>Eukaryota</taxon>
        <taxon>Fungi</taxon>
        <taxon>Dikarya</taxon>
        <taxon>Ascomycota</taxon>
        <taxon>Pezizomycotina</taxon>
        <taxon>Dothideomycetes</taxon>
        <taxon>Pleosporomycetidae</taxon>
        <taxon>Pleosporales</taxon>
        <taxon>Pleosporineae</taxon>
        <taxon>Leptosphaeriaceae</taxon>
        <taxon>Plenodomus</taxon>
    </lineage>
</organism>
<protein>
    <submittedName>
        <fullName evidence="2">Uncharacterized protein</fullName>
    </submittedName>
</protein>
<evidence type="ECO:0000256" key="1">
    <source>
        <dbReference type="SAM" id="MobiDB-lite"/>
    </source>
</evidence>
<name>A0A6A7B7Q4_9PLEO</name>
<evidence type="ECO:0000313" key="2">
    <source>
        <dbReference type="EMBL" id="KAF2851576.1"/>
    </source>
</evidence>
<gene>
    <name evidence="2" type="ORF">T440DRAFT_517553</name>
</gene>